<proteinExistence type="predicted"/>
<dbReference type="Proteomes" id="UP000595857">
    <property type="component" value="Chromosome"/>
</dbReference>
<reference evidence="2 3" key="1">
    <citation type="submission" date="2021-01" db="EMBL/GenBank/DDBJ databases">
        <title>Genome seq and assembly of Devosia sp. LEGU1.</title>
        <authorList>
            <person name="Chhetri G."/>
        </authorList>
    </citation>
    <scope>NUCLEOTIDE SEQUENCE [LARGE SCALE GENOMIC DNA]</scope>
    <source>
        <strain evidence="2 3">LEGU1</strain>
    </source>
</reference>
<feature type="chain" id="PRO_5046601827" evidence="1">
    <location>
        <begin position="19"/>
        <end position="279"/>
    </location>
</feature>
<keyword evidence="3" id="KW-1185">Reference proteome</keyword>
<accession>A0ABX7C8K0</accession>
<sequence>MRAATATISALAMTAAVAASQHVPPVPGRELKHIHGVVLPPGSQDVLLATHDGLFAVDPTGMARMISAQADDFMGFTASRDGRLFASGHPIVGGNIGIIGADGAGATWSHLSHGANDEPVDFHAMTVSPADAEVIYGSYGGIQVSSDGGRTWRLSGPGPDDLIDLAAADGDPGHLYAGTMLGLHESLDAGVTWSPIAAKSGPVTMVEVSPEGRLYAFVAGEGLFALRDSMLEPVAALPDQVLLHVAFDPAEPELLVAVTAESRLLSSVDGGRSWSDFLK</sequence>
<evidence type="ECO:0000313" key="2">
    <source>
        <dbReference type="EMBL" id="QQR40082.1"/>
    </source>
</evidence>
<dbReference type="Gene3D" id="2.130.10.10">
    <property type="entry name" value="YVTN repeat-like/Quinoprotein amine dehydrogenase"/>
    <property type="match status" value="1"/>
</dbReference>
<keyword evidence="1" id="KW-0732">Signal</keyword>
<dbReference type="SUPFAM" id="SSF110296">
    <property type="entry name" value="Oligoxyloglucan reducing end-specific cellobiohydrolase"/>
    <property type="match status" value="1"/>
</dbReference>
<dbReference type="RefSeq" id="WP_201635102.1">
    <property type="nucleotide sequence ID" value="NZ_CP068046.1"/>
</dbReference>
<dbReference type="EMBL" id="CP068046">
    <property type="protein sequence ID" value="QQR40082.1"/>
    <property type="molecule type" value="Genomic_DNA"/>
</dbReference>
<gene>
    <name evidence="2" type="ORF">JI748_03455</name>
</gene>
<evidence type="ECO:0000313" key="3">
    <source>
        <dbReference type="Proteomes" id="UP000595857"/>
    </source>
</evidence>
<protein>
    <submittedName>
        <fullName evidence="2">Exo-alpha-sialidase</fullName>
    </submittedName>
</protein>
<dbReference type="InterPro" id="IPR015943">
    <property type="entry name" value="WD40/YVTN_repeat-like_dom_sf"/>
</dbReference>
<evidence type="ECO:0000256" key="1">
    <source>
        <dbReference type="SAM" id="SignalP"/>
    </source>
</evidence>
<organism evidence="2 3">
    <name type="scientific">Devosia rhizoryzae</name>
    <dbReference type="NCBI Taxonomy" id="2774137"/>
    <lineage>
        <taxon>Bacteria</taxon>
        <taxon>Pseudomonadati</taxon>
        <taxon>Pseudomonadota</taxon>
        <taxon>Alphaproteobacteria</taxon>
        <taxon>Hyphomicrobiales</taxon>
        <taxon>Devosiaceae</taxon>
        <taxon>Devosia</taxon>
    </lineage>
</organism>
<feature type="signal peptide" evidence="1">
    <location>
        <begin position="1"/>
        <end position="18"/>
    </location>
</feature>
<name>A0ABX7C8K0_9HYPH</name>
<dbReference type="CDD" id="cd15482">
    <property type="entry name" value="Sialidase_non-viral"/>
    <property type="match status" value="1"/>
</dbReference>